<protein>
    <recommendedName>
        <fullName evidence="2">Thoeris protein ThsA Macro domain-containing protein</fullName>
    </recommendedName>
</protein>
<gene>
    <name evidence="3" type="ORF">NIES267_73880</name>
</gene>
<keyword evidence="4" id="KW-1185">Reference proteome</keyword>
<evidence type="ECO:0000256" key="1">
    <source>
        <dbReference type="SAM" id="Phobius"/>
    </source>
</evidence>
<dbReference type="EMBL" id="AP018229">
    <property type="protein sequence ID" value="BAY87864.1"/>
    <property type="molecule type" value="Genomic_DNA"/>
</dbReference>
<keyword evidence="1" id="KW-0472">Membrane</keyword>
<feature type="transmembrane region" description="Helical" evidence="1">
    <location>
        <begin position="47"/>
        <end position="65"/>
    </location>
</feature>
<dbReference type="Proteomes" id="UP000218418">
    <property type="component" value="Plasmid plasmid2"/>
</dbReference>
<keyword evidence="3" id="KW-0614">Plasmid</keyword>
<organism evidence="3 4">
    <name type="scientific">Calothrix parasitica NIES-267</name>
    <dbReference type="NCBI Taxonomy" id="1973488"/>
    <lineage>
        <taxon>Bacteria</taxon>
        <taxon>Bacillati</taxon>
        <taxon>Cyanobacteriota</taxon>
        <taxon>Cyanophyceae</taxon>
        <taxon>Nostocales</taxon>
        <taxon>Calotrichaceae</taxon>
        <taxon>Calothrix</taxon>
    </lineage>
</organism>
<sequence>MSDDESYFKSLLKAGFKRIGASFFKIYGIFKILLSPITLFFPGGLDFGWVGYFTLIGVSIFFAVVECRPKRSISQKLSSPDSAVEIKVGDIFDEEVHLVIGANDVFDTELGEIMKPSSVQGQFLIKFYNGEHEKLDAEIEEALKPLNYLREEVSDKVRGKTGRYPIGTTLALGTEEKRYFLTAYGHMNNDMTVKSCSDDVQHSLNKLWNKIRLKGHGRNVAIPIIASGLARTGLPRMSLARLIINSFVNASKEEFIANKLTLMIYPKDLEYINLYQLEDFLKSACF</sequence>
<evidence type="ECO:0000313" key="3">
    <source>
        <dbReference type="EMBL" id="BAY87864.1"/>
    </source>
</evidence>
<dbReference type="InterPro" id="IPR045535">
    <property type="entry name" value="ThsA_Macro"/>
</dbReference>
<accession>A0A1Z4M2Y9</accession>
<dbReference type="Pfam" id="PF20016">
    <property type="entry name" value="ThsA_Macro"/>
    <property type="match status" value="1"/>
</dbReference>
<keyword evidence="1" id="KW-1133">Transmembrane helix</keyword>
<dbReference type="OrthoDB" id="3405809at2"/>
<reference evidence="3 4" key="1">
    <citation type="submission" date="2017-06" db="EMBL/GenBank/DDBJ databases">
        <title>Genome sequencing of cyanobaciteial culture collection at National Institute for Environmental Studies (NIES).</title>
        <authorList>
            <person name="Hirose Y."/>
            <person name="Shimura Y."/>
            <person name="Fujisawa T."/>
            <person name="Nakamura Y."/>
            <person name="Kawachi M."/>
        </authorList>
    </citation>
    <scope>NUCLEOTIDE SEQUENCE [LARGE SCALE GENOMIC DNA]</scope>
    <source>
        <strain evidence="3 4">NIES-267</strain>
        <plasmid evidence="4">Plasmid2 dna</plasmid>
    </source>
</reference>
<feature type="transmembrane region" description="Helical" evidence="1">
    <location>
        <begin position="21"/>
        <end position="41"/>
    </location>
</feature>
<feature type="domain" description="Thoeris protein ThsA Macro" evidence="2">
    <location>
        <begin position="84"/>
        <end position="265"/>
    </location>
</feature>
<dbReference type="AlphaFoldDB" id="A0A1Z4M2Y9"/>
<proteinExistence type="predicted"/>
<evidence type="ECO:0000313" key="4">
    <source>
        <dbReference type="Proteomes" id="UP000218418"/>
    </source>
</evidence>
<keyword evidence="1" id="KW-0812">Transmembrane</keyword>
<name>A0A1Z4M2Y9_9CYAN</name>
<geneLocation type="plasmid" evidence="4">
    <name>Plasmid2 dna</name>
</geneLocation>
<evidence type="ECO:0000259" key="2">
    <source>
        <dbReference type="Pfam" id="PF20016"/>
    </source>
</evidence>